<dbReference type="RefSeq" id="WP_015707660.1">
    <property type="nucleotide sequence ID" value="NC_015578.1"/>
</dbReference>
<dbReference type="Gene3D" id="1.10.3720.10">
    <property type="entry name" value="MetI-like"/>
    <property type="match status" value="1"/>
</dbReference>
<dbReference type="AlphaFoldDB" id="F5YGM6"/>
<feature type="transmembrane region" description="Helical" evidence="7">
    <location>
        <begin position="94"/>
        <end position="115"/>
    </location>
</feature>
<reference evidence="10" key="1">
    <citation type="submission" date="2009-12" db="EMBL/GenBank/DDBJ databases">
        <title>Complete sequence of Treponema primitia strain ZAS-2.</title>
        <authorList>
            <person name="Tetu S.G."/>
            <person name="Matson E."/>
            <person name="Ren Q."/>
            <person name="Seshadri R."/>
            <person name="Elbourne L."/>
            <person name="Hassan K.A."/>
            <person name="Durkin A."/>
            <person name="Radune D."/>
            <person name="Mohamoud Y."/>
            <person name="Shay R."/>
            <person name="Jin S."/>
            <person name="Zhang X."/>
            <person name="Lucey K."/>
            <person name="Ballor N.R."/>
            <person name="Ottesen E."/>
            <person name="Rosenthal R."/>
            <person name="Allen A."/>
            <person name="Leadbetter J.R."/>
            <person name="Paulsen I.T."/>
        </authorList>
    </citation>
    <scope>NUCLEOTIDE SEQUENCE [LARGE SCALE GENOMIC DNA]</scope>
    <source>
        <strain evidence="10">ATCC BAA-887 / DSM 12427 / ZAS-2</strain>
    </source>
</reference>
<accession>F5YGM6</accession>
<evidence type="ECO:0000256" key="2">
    <source>
        <dbReference type="ARBA" id="ARBA00022448"/>
    </source>
</evidence>
<dbReference type="EMBL" id="CP001843">
    <property type="protein sequence ID" value="AEF86052.1"/>
    <property type="molecule type" value="Genomic_DNA"/>
</dbReference>
<dbReference type="KEGG" id="tpi:TREPR_2552"/>
<feature type="domain" description="ABC transmembrane type-1" evidence="8">
    <location>
        <begin position="56"/>
        <end position="239"/>
    </location>
</feature>
<feature type="transmembrane region" description="Helical" evidence="7">
    <location>
        <begin position="121"/>
        <end position="140"/>
    </location>
</feature>
<evidence type="ECO:0000256" key="6">
    <source>
        <dbReference type="ARBA" id="ARBA00023136"/>
    </source>
</evidence>
<dbReference type="OrthoDB" id="308958at2"/>
<keyword evidence="5 7" id="KW-1133">Transmembrane helix</keyword>
<proteinExistence type="inferred from homology"/>
<dbReference type="PROSITE" id="PS50928">
    <property type="entry name" value="ABC_TM1"/>
    <property type="match status" value="1"/>
</dbReference>
<dbReference type="eggNOG" id="COG0600">
    <property type="taxonomic scope" value="Bacteria"/>
</dbReference>
<dbReference type="HOGENOM" id="CLU_046113_4_2_12"/>
<dbReference type="Pfam" id="PF00528">
    <property type="entry name" value="BPD_transp_1"/>
    <property type="match status" value="1"/>
</dbReference>
<dbReference type="InterPro" id="IPR035906">
    <property type="entry name" value="MetI-like_sf"/>
</dbReference>
<evidence type="ECO:0000256" key="1">
    <source>
        <dbReference type="ARBA" id="ARBA00004651"/>
    </source>
</evidence>
<dbReference type="GO" id="GO:0005886">
    <property type="term" value="C:plasma membrane"/>
    <property type="evidence" value="ECO:0007669"/>
    <property type="project" value="UniProtKB-SubCell"/>
</dbReference>
<evidence type="ECO:0000256" key="3">
    <source>
        <dbReference type="ARBA" id="ARBA00022475"/>
    </source>
</evidence>
<feature type="transmembrane region" description="Helical" evidence="7">
    <location>
        <begin position="218"/>
        <end position="240"/>
    </location>
</feature>
<keyword evidence="10" id="KW-1185">Reference proteome</keyword>
<dbReference type="PANTHER" id="PTHR30151">
    <property type="entry name" value="ALKANE SULFONATE ABC TRANSPORTER-RELATED, MEMBRANE SUBUNIT"/>
    <property type="match status" value="1"/>
</dbReference>
<evidence type="ECO:0000313" key="10">
    <source>
        <dbReference type="Proteomes" id="UP000009223"/>
    </source>
</evidence>
<dbReference type="STRING" id="545694.TREPR_2552"/>
<dbReference type="SUPFAM" id="SSF161098">
    <property type="entry name" value="MetI-like"/>
    <property type="match status" value="1"/>
</dbReference>
<dbReference type="PANTHER" id="PTHR30151:SF0">
    <property type="entry name" value="ABC TRANSPORTER PERMEASE PROTEIN MJ0413-RELATED"/>
    <property type="match status" value="1"/>
</dbReference>
<keyword evidence="3" id="KW-1003">Cell membrane</keyword>
<reference evidence="9 10" key="2">
    <citation type="journal article" date="2011" name="ISME J.">
        <title>RNA-seq reveals cooperative metabolic interactions between two termite-gut spirochete species in co-culture.</title>
        <authorList>
            <person name="Rosenthal A.Z."/>
            <person name="Matson E.G."/>
            <person name="Eldar A."/>
            <person name="Leadbetter J.R."/>
        </authorList>
    </citation>
    <scope>NUCLEOTIDE SEQUENCE [LARGE SCALE GENOMIC DNA]</scope>
    <source>
        <strain evidence="10">ATCC BAA-887 / DSM 12427 / ZAS-2</strain>
    </source>
</reference>
<evidence type="ECO:0000259" key="8">
    <source>
        <dbReference type="PROSITE" id="PS50928"/>
    </source>
</evidence>
<dbReference type="Proteomes" id="UP000009223">
    <property type="component" value="Chromosome"/>
</dbReference>
<evidence type="ECO:0000256" key="5">
    <source>
        <dbReference type="ARBA" id="ARBA00022989"/>
    </source>
</evidence>
<evidence type="ECO:0000313" key="9">
    <source>
        <dbReference type="EMBL" id="AEF86052.1"/>
    </source>
</evidence>
<keyword evidence="2 7" id="KW-0813">Transport</keyword>
<organism evidence="9 10">
    <name type="scientific">Treponema primitia (strain ATCC BAA-887 / DSM 12427 / ZAS-2)</name>
    <dbReference type="NCBI Taxonomy" id="545694"/>
    <lineage>
        <taxon>Bacteria</taxon>
        <taxon>Pseudomonadati</taxon>
        <taxon>Spirochaetota</taxon>
        <taxon>Spirochaetia</taxon>
        <taxon>Spirochaetales</taxon>
        <taxon>Treponemataceae</taxon>
        <taxon>Treponema</taxon>
    </lineage>
</organism>
<evidence type="ECO:0000256" key="4">
    <source>
        <dbReference type="ARBA" id="ARBA00022692"/>
    </source>
</evidence>
<name>F5YGM6_TREPZ</name>
<keyword evidence="4 7" id="KW-0812">Transmembrane</keyword>
<feature type="transmembrane region" description="Helical" evidence="7">
    <location>
        <begin position="52"/>
        <end position="82"/>
    </location>
</feature>
<comment type="subcellular location">
    <subcellularLocation>
        <location evidence="1 7">Cell membrane</location>
        <topology evidence="1 7">Multi-pass membrane protein</topology>
    </subcellularLocation>
</comment>
<dbReference type="GO" id="GO:0055085">
    <property type="term" value="P:transmembrane transport"/>
    <property type="evidence" value="ECO:0007669"/>
    <property type="project" value="InterPro"/>
</dbReference>
<dbReference type="InterPro" id="IPR000515">
    <property type="entry name" value="MetI-like"/>
</dbReference>
<gene>
    <name evidence="9" type="ordered locus">TREPR_2552</name>
</gene>
<sequence>MISKNWWWSLAGIVSFIALWEIGALAAGSDLIFPGPLPAARRFVELLQSPRFLRALGGSFLRVLLGILLSAPLGMVLGIAAGLDKRFSAFLSPFFSVIAATPVMAVILIAFLVFGSERTPVFTAFLMVFPVMAANAMAGVRAVDPKLRELFALYGLSRSETVRRLYIPAIKPFILGGMRSSLSLCWKVVVASEVLVQPLLALGTGMQRAKAQFETPELFAWTAATVIAAALSEALFTLAATGSGKRRLAA</sequence>
<protein>
    <submittedName>
        <fullName evidence="9">Putative ABC transporter, permease protein</fullName>
    </submittedName>
</protein>
<keyword evidence="6 7" id="KW-0472">Membrane</keyword>
<evidence type="ECO:0000256" key="7">
    <source>
        <dbReference type="RuleBase" id="RU363032"/>
    </source>
</evidence>
<comment type="similarity">
    <text evidence="7">Belongs to the binding-protein-dependent transport system permease family.</text>
</comment>